<keyword evidence="3" id="KW-1185">Reference proteome</keyword>
<evidence type="ECO:0008006" key="4">
    <source>
        <dbReference type="Google" id="ProtNLM"/>
    </source>
</evidence>
<accession>A0A4Y2KM91</accession>
<comment type="caution">
    <text evidence="2">The sequence shown here is derived from an EMBL/GenBank/DDBJ whole genome shotgun (WGS) entry which is preliminary data.</text>
</comment>
<evidence type="ECO:0000256" key="1">
    <source>
        <dbReference type="SAM" id="SignalP"/>
    </source>
</evidence>
<feature type="signal peptide" evidence="1">
    <location>
        <begin position="1"/>
        <end position="16"/>
    </location>
</feature>
<protein>
    <recommendedName>
        <fullName evidence="4">EGF-like domain-containing protein</fullName>
    </recommendedName>
</protein>
<evidence type="ECO:0000313" key="2">
    <source>
        <dbReference type="EMBL" id="GBN03481.1"/>
    </source>
</evidence>
<keyword evidence="1" id="KW-0732">Signal</keyword>
<organism evidence="2 3">
    <name type="scientific">Araneus ventricosus</name>
    <name type="common">Orbweaver spider</name>
    <name type="synonym">Epeira ventricosa</name>
    <dbReference type="NCBI Taxonomy" id="182803"/>
    <lineage>
        <taxon>Eukaryota</taxon>
        <taxon>Metazoa</taxon>
        <taxon>Ecdysozoa</taxon>
        <taxon>Arthropoda</taxon>
        <taxon>Chelicerata</taxon>
        <taxon>Arachnida</taxon>
        <taxon>Araneae</taxon>
        <taxon>Araneomorphae</taxon>
        <taxon>Entelegynae</taxon>
        <taxon>Araneoidea</taxon>
        <taxon>Araneidae</taxon>
        <taxon>Araneus</taxon>
    </lineage>
</organism>
<gene>
    <name evidence="2" type="ORF">AVEN_89731_1</name>
</gene>
<proteinExistence type="predicted"/>
<evidence type="ECO:0000313" key="3">
    <source>
        <dbReference type="Proteomes" id="UP000499080"/>
    </source>
</evidence>
<name>A0A4Y2KM91_ARAVE</name>
<feature type="chain" id="PRO_5021438373" description="EGF-like domain-containing protein" evidence="1">
    <location>
        <begin position="17"/>
        <end position="148"/>
    </location>
</feature>
<dbReference type="EMBL" id="BGPR01004801">
    <property type="protein sequence ID" value="GBN03481.1"/>
    <property type="molecule type" value="Genomic_DNA"/>
</dbReference>
<dbReference type="Proteomes" id="UP000499080">
    <property type="component" value="Unassembled WGS sequence"/>
</dbReference>
<dbReference type="AlphaFoldDB" id="A0A4Y2KM91"/>
<sequence>MKCLALVLVLCSEILSQNGESGKLNSLEQSLIKKISSLFKKAYNDDNHVFEDPLRRNTDLNLQGNHIDEIKNSQQDNNSDSLTDEDTHPYQREYCTCRDGECVIELGNEVCRCPTGFGNFTRSLCKGTQFKLFTMSQDYNFSKQIICC</sequence>
<reference evidence="2 3" key="1">
    <citation type="journal article" date="2019" name="Sci. Rep.">
        <title>Orb-weaving spider Araneus ventricosus genome elucidates the spidroin gene catalogue.</title>
        <authorList>
            <person name="Kono N."/>
            <person name="Nakamura H."/>
            <person name="Ohtoshi R."/>
            <person name="Moran D.A.P."/>
            <person name="Shinohara A."/>
            <person name="Yoshida Y."/>
            <person name="Fujiwara M."/>
            <person name="Mori M."/>
            <person name="Tomita M."/>
            <person name="Arakawa K."/>
        </authorList>
    </citation>
    <scope>NUCLEOTIDE SEQUENCE [LARGE SCALE GENOMIC DNA]</scope>
</reference>